<evidence type="ECO:0000259" key="1">
    <source>
        <dbReference type="SMART" id="SM00829"/>
    </source>
</evidence>
<dbReference type="InParanoid" id="D6TUX1"/>
<comment type="caution">
    <text evidence="2">The sequence shown here is derived from an EMBL/GenBank/DDBJ whole genome shotgun (WGS) entry which is preliminary data.</text>
</comment>
<dbReference type="PANTHER" id="PTHR11695">
    <property type="entry name" value="ALCOHOL DEHYDROGENASE RELATED"/>
    <property type="match status" value="1"/>
</dbReference>
<dbReference type="eggNOG" id="COG0604">
    <property type="taxonomic scope" value="Bacteria"/>
</dbReference>
<dbReference type="Pfam" id="PF08240">
    <property type="entry name" value="ADH_N"/>
    <property type="match status" value="1"/>
</dbReference>
<dbReference type="InterPro" id="IPR011032">
    <property type="entry name" value="GroES-like_sf"/>
</dbReference>
<evidence type="ECO:0000313" key="3">
    <source>
        <dbReference type="Proteomes" id="UP000004508"/>
    </source>
</evidence>
<dbReference type="SMART" id="SM00829">
    <property type="entry name" value="PKS_ER"/>
    <property type="match status" value="1"/>
</dbReference>
<organism evidence="2 3">
    <name type="scientific">Ktedonobacter racemifer DSM 44963</name>
    <dbReference type="NCBI Taxonomy" id="485913"/>
    <lineage>
        <taxon>Bacteria</taxon>
        <taxon>Bacillati</taxon>
        <taxon>Chloroflexota</taxon>
        <taxon>Ktedonobacteria</taxon>
        <taxon>Ktedonobacterales</taxon>
        <taxon>Ktedonobacteraceae</taxon>
        <taxon>Ktedonobacter</taxon>
    </lineage>
</organism>
<dbReference type="STRING" id="485913.Krac_6487"/>
<dbReference type="InterPro" id="IPR013154">
    <property type="entry name" value="ADH-like_N"/>
</dbReference>
<sequence>MVQVMRALRVSRFGGPEVIKMRQIECPVPQVGEVLVRVRAAALNPADWKLSAGLFQSPMITLPFTPGFDVAGVVEEIGPNVTGFQRGQAVIGWTRRGSFAEYTVVPAGVLAVAPANASFGEAATIPTGASTAWQGLFDNGNLQAGQRVLVQGAAGGVGQFAVRLAKWKDAYVIGTASTSNVELVRALGADEVIDYTATRIEDAVHDVDLVFDTVGDATLASSVQAVKRGGTLVTIAGMPSEEKVQEHGINVKSFGVVVTSDLLQNFSQMVDDGALRLLVGATFHLEDASRAYELCQGGHGRGRIVFTVSK</sequence>
<dbReference type="Proteomes" id="UP000004508">
    <property type="component" value="Unassembled WGS sequence"/>
</dbReference>
<accession>D6TUX1</accession>
<dbReference type="SUPFAM" id="SSF51735">
    <property type="entry name" value="NAD(P)-binding Rossmann-fold domains"/>
    <property type="match status" value="1"/>
</dbReference>
<protein>
    <submittedName>
        <fullName evidence="2">Alcohol dehydrogenase zinc-binding domain protein</fullName>
    </submittedName>
</protein>
<dbReference type="EMBL" id="ADVG01000003">
    <property type="protein sequence ID" value="EFH85297.1"/>
    <property type="molecule type" value="Genomic_DNA"/>
</dbReference>
<dbReference type="InterPro" id="IPR020843">
    <property type="entry name" value="ER"/>
</dbReference>
<evidence type="ECO:0000313" key="2">
    <source>
        <dbReference type="EMBL" id="EFH85297.1"/>
    </source>
</evidence>
<dbReference type="CDD" id="cd05289">
    <property type="entry name" value="MDR_like_2"/>
    <property type="match status" value="1"/>
</dbReference>
<name>D6TUX1_KTERA</name>
<dbReference type="Gene3D" id="3.90.180.10">
    <property type="entry name" value="Medium-chain alcohol dehydrogenases, catalytic domain"/>
    <property type="match status" value="1"/>
</dbReference>
<dbReference type="Gene3D" id="3.40.50.720">
    <property type="entry name" value="NAD(P)-binding Rossmann-like Domain"/>
    <property type="match status" value="1"/>
</dbReference>
<dbReference type="OrthoDB" id="9792162at2"/>
<dbReference type="InterPro" id="IPR036291">
    <property type="entry name" value="NAD(P)-bd_dom_sf"/>
</dbReference>
<proteinExistence type="predicted"/>
<dbReference type="PANTHER" id="PTHR11695:SF294">
    <property type="entry name" value="RETICULON-4-INTERACTING PROTEIN 1, MITOCHONDRIAL"/>
    <property type="match status" value="1"/>
</dbReference>
<gene>
    <name evidence="2" type="ORF">Krac_6487</name>
</gene>
<dbReference type="AlphaFoldDB" id="D6TUX1"/>
<reference evidence="2 3" key="1">
    <citation type="journal article" date="2011" name="Stand. Genomic Sci.">
        <title>Non-contiguous finished genome sequence and contextual data of the filamentous soil bacterium Ktedonobacter racemifer type strain (SOSP1-21).</title>
        <authorList>
            <person name="Chang Y.J."/>
            <person name="Land M."/>
            <person name="Hauser L."/>
            <person name="Chertkov O."/>
            <person name="Del Rio T.G."/>
            <person name="Nolan M."/>
            <person name="Copeland A."/>
            <person name="Tice H."/>
            <person name="Cheng J.F."/>
            <person name="Lucas S."/>
            <person name="Han C."/>
            <person name="Goodwin L."/>
            <person name="Pitluck S."/>
            <person name="Ivanova N."/>
            <person name="Ovchinikova G."/>
            <person name="Pati A."/>
            <person name="Chen A."/>
            <person name="Palaniappan K."/>
            <person name="Mavromatis K."/>
            <person name="Liolios K."/>
            <person name="Brettin T."/>
            <person name="Fiebig A."/>
            <person name="Rohde M."/>
            <person name="Abt B."/>
            <person name="Goker M."/>
            <person name="Detter J.C."/>
            <person name="Woyke T."/>
            <person name="Bristow J."/>
            <person name="Eisen J.A."/>
            <person name="Markowitz V."/>
            <person name="Hugenholtz P."/>
            <person name="Kyrpides N.C."/>
            <person name="Klenk H.P."/>
            <person name="Lapidus A."/>
        </authorList>
    </citation>
    <scope>NUCLEOTIDE SEQUENCE [LARGE SCALE GENOMIC DNA]</scope>
    <source>
        <strain evidence="3">DSM 44963</strain>
    </source>
</reference>
<dbReference type="SUPFAM" id="SSF50129">
    <property type="entry name" value="GroES-like"/>
    <property type="match status" value="1"/>
</dbReference>
<dbReference type="Pfam" id="PF13602">
    <property type="entry name" value="ADH_zinc_N_2"/>
    <property type="match status" value="1"/>
</dbReference>
<keyword evidence="3" id="KW-1185">Reference proteome</keyword>
<feature type="domain" description="Enoyl reductase (ER)" evidence="1">
    <location>
        <begin position="14"/>
        <end position="306"/>
    </location>
</feature>
<dbReference type="GO" id="GO:0016491">
    <property type="term" value="F:oxidoreductase activity"/>
    <property type="evidence" value="ECO:0007669"/>
    <property type="project" value="InterPro"/>
</dbReference>
<dbReference type="InterPro" id="IPR050700">
    <property type="entry name" value="YIM1/Zinc_Alcohol_DH_Fams"/>
</dbReference>